<dbReference type="OrthoDB" id="77451at2759"/>
<gene>
    <name evidence="2" type="ORF">ACHHYP_06181</name>
</gene>
<protein>
    <submittedName>
        <fullName evidence="2">Uncharacterized protein</fullName>
    </submittedName>
</protein>
<evidence type="ECO:0000313" key="3">
    <source>
        <dbReference type="Proteomes" id="UP000243579"/>
    </source>
</evidence>
<evidence type="ECO:0000313" key="2">
    <source>
        <dbReference type="EMBL" id="OQR89606.1"/>
    </source>
</evidence>
<dbReference type="AlphaFoldDB" id="A0A1V9YV37"/>
<feature type="region of interest" description="Disordered" evidence="1">
    <location>
        <begin position="1"/>
        <end position="23"/>
    </location>
</feature>
<organism evidence="2 3">
    <name type="scientific">Achlya hypogyna</name>
    <name type="common">Oomycete</name>
    <name type="synonym">Protoachlya hypogyna</name>
    <dbReference type="NCBI Taxonomy" id="1202772"/>
    <lineage>
        <taxon>Eukaryota</taxon>
        <taxon>Sar</taxon>
        <taxon>Stramenopiles</taxon>
        <taxon>Oomycota</taxon>
        <taxon>Saprolegniomycetes</taxon>
        <taxon>Saprolegniales</taxon>
        <taxon>Achlyaceae</taxon>
        <taxon>Achlya</taxon>
    </lineage>
</organism>
<name>A0A1V9YV37_ACHHY</name>
<reference evidence="2 3" key="1">
    <citation type="journal article" date="2014" name="Genome Biol. Evol.">
        <title>The secreted proteins of Achlya hypogyna and Thraustotheca clavata identify the ancestral oomycete secretome and reveal gene acquisitions by horizontal gene transfer.</title>
        <authorList>
            <person name="Misner I."/>
            <person name="Blouin N."/>
            <person name="Leonard G."/>
            <person name="Richards T.A."/>
            <person name="Lane C.E."/>
        </authorList>
    </citation>
    <scope>NUCLEOTIDE SEQUENCE [LARGE SCALE GENOMIC DNA]</scope>
    <source>
        <strain evidence="2 3">ATCC 48635</strain>
    </source>
</reference>
<dbReference type="EMBL" id="JNBR01000779">
    <property type="protein sequence ID" value="OQR89606.1"/>
    <property type="molecule type" value="Genomic_DNA"/>
</dbReference>
<proteinExistence type="predicted"/>
<sequence length="257" mass="27082">MALLGVATTSSLQPHQASPNVVSSSRALLDTLPMTDDTSTPTPATTAQDLTPDIAEANGTESVIVLPPSAANDTTPTQVITEAVTALEAHAPVQQEEMMALHVAPANNNGAGFWGGRVRIVNHMPKVCIYTDKTVTWFSGNGRGDLTPGASVTLGPFGGGWYTLGVQENVFANCAYAGSCAWNNHSADNYCYNFSVDQNCHVHWNDCPYPPGRNGGPSPAPDGRKRYTISGSIDGSGTCVLDVNPTGQGPYFCDAHW</sequence>
<feature type="compositionally biased region" description="Polar residues" evidence="1">
    <location>
        <begin position="7"/>
        <end position="23"/>
    </location>
</feature>
<dbReference type="Proteomes" id="UP000243579">
    <property type="component" value="Unassembled WGS sequence"/>
</dbReference>
<keyword evidence="3" id="KW-1185">Reference proteome</keyword>
<comment type="caution">
    <text evidence="2">The sequence shown here is derived from an EMBL/GenBank/DDBJ whole genome shotgun (WGS) entry which is preliminary data.</text>
</comment>
<accession>A0A1V9YV37</accession>
<evidence type="ECO:0000256" key="1">
    <source>
        <dbReference type="SAM" id="MobiDB-lite"/>
    </source>
</evidence>